<name>A0AA38FUQ5_TAXCH</name>
<dbReference type="PANTHER" id="PTHR34371:SF6">
    <property type="entry name" value="MEMBRANE-ASSOCIATED KINASE REGULATOR 6"/>
    <property type="match status" value="1"/>
</dbReference>
<evidence type="ECO:0000313" key="1">
    <source>
        <dbReference type="EMBL" id="KAH9311297.1"/>
    </source>
</evidence>
<reference evidence="1 2" key="1">
    <citation type="journal article" date="2021" name="Nat. Plants">
        <title>The Taxus genome provides insights into paclitaxel biosynthesis.</title>
        <authorList>
            <person name="Xiong X."/>
            <person name="Gou J."/>
            <person name="Liao Q."/>
            <person name="Li Y."/>
            <person name="Zhou Q."/>
            <person name="Bi G."/>
            <person name="Li C."/>
            <person name="Du R."/>
            <person name="Wang X."/>
            <person name="Sun T."/>
            <person name="Guo L."/>
            <person name="Liang H."/>
            <person name="Lu P."/>
            <person name="Wu Y."/>
            <person name="Zhang Z."/>
            <person name="Ro D.K."/>
            <person name="Shang Y."/>
            <person name="Huang S."/>
            <person name="Yan J."/>
        </authorList>
    </citation>
    <scope>NUCLEOTIDE SEQUENCE [LARGE SCALE GENOMIC DNA]</scope>
    <source>
        <strain evidence="1">Ta-2019</strain>
    </source>
</reference>
<dbReference type="InterPro" id="IPR007789">
    <property type="entry name" value="DUF688"/>
</dbReference>
<comment type="caution">
    <text evidence="1">The sequence shown here is derived from an EMBL/GenBank/DDBJ whole genome shotgun (WGS) entry which is preliminary data.</text>
</comment>
<keyword evidence="2" id="KW-1185">Reference proteome</keyword>
<dbReference type="PANTHER" id="PTHR34371">
    <property type="entry name" value="OS01G0551000 PROTEIN"/>
    <property type="match status" value="1"/>
</dbReference>
<dbReference type="EMBL" id="JAHRHJ020000006">
    <property type="protein sequence ID" value="KAH9311297.1"/>
    <property type="molecule type" value="Genomic_DNA"/>
</dbReference>
<protein>
    <submittedName>
        <fullName evidence="1">Uncharacterized protein</fullName>
    </submittedName>
</protein>
<sequence length="279" mass="31434">MEEMVLAQKSEPRIDLNSSSASKFLVQVMPWELQYPSPVTAMVPFQWEESPGKPKPSPRVPDRQCPLPALHLPPRLLLRSATSVTRPAEEPGASYRRSWSSGWAEEKRVLSIERASEKLEEDDDDKSAECGVPSHNTLHWGAKASALIAIMWRKCSSSKLESPPNGNDNRKPGIYKEGHRLWVNEYADTAIPGESLNAIIAAAVGTNIQGLDFSNSATVPYSKKTRPVTDHGFYSEKTGKKKSKKRKWVLRKLRRPAQLFKSFFSAVWRAVCLRKSRHR</sequence>
<accession>A0AA38FUQ5</accession>
<organism evidence="1 2">
    <name type="scientific">Taxus chinensis</name>
    <name type="common">Chinese yew</name>
    <name type="synonym">Taxus wallichiana var. chinensis</name>
    <dbReference type="NCBI Taxonomy" id="29808"/>
    <lineage>
        <taxon>Eukaryota</taxon>
        <taxon>Viridiplantae</taxon>
        <taxon>Streptophyta</taxon>
        <taxon>Embryophyta</taxon>
        <taxon>Tracheophyta</taxon>
        <taxon>Spermatophyta</taxon>
        <taxon>Pinopsida</taxon>
        <taxon>Pinidae</taxon>
        <taxon>Conifers II</taxon>
        <taxon>Cupressales</taxon>
        <taxon>Taxaceae</taxon>
        <taxon>Taxus</taxon>
    </lineage>
</organism>
<dbReference type="AlphaFoldDB" id="A0AA38FUQ5"/>
<evidence type="ECO:0000313" key="2">
    <source>
        <dbReference type="Proteomes" id="UP000824469"/>
    </source>
</evidence>
<dbReference type="Proteomes" id="UP000824469">
    <property type="component" value="Unassembled WGS sequence"/>
</dbReference>
<dbReference type="Pfam" id="PF05097">
    <property type="entry name" value="DUF688"/>
    <property type="match status" value="1"/>
</dbReference>
<proteinExistence type="predicted"/>
<gene>
    <name evidence="1" type="ORF">KI387_026332</name>
</gene>
<feature type="non-terminal residue" evidence="1">
    <location>
        <position position="1"/>
    </location>
</feature>